<sequence>MPEYTKLKNAELEALLKGRGLPTGGKKADMVERLTADDEAQASKGDDGPKTTILHPEDEIDWDDDADDVPAEPTKAAEIVKPTDVAKPAPTQPTPNIVKTAPAVASGPKTVPTAAPAAKSVEPAVKSPEADKTTDAAEKVEEKVEETPASALVDYSKGLAATDIEKELEKRRARAARFKIDVDKEKDAEIEKNLLRAKKFEAPQAIDQALPERKRKRGGDGDQGAGRNKRGREDNQGGRNNRRGGGAGEGRGRGGGRRGNRGGEGRRDNARGDSRPARQENKSQAKDGPPSWMNAEERAKFEQRKNKFAAPATT</sequence>
<reference evidence="5" key="1">
    <citation type="journal article" date="2020" name="Stud. Mycol.">
        <title>101 Dothideomycetes genomes: a test case for predicting lifestyles and emergence of pathogens.</title>
        <authorList>
            <person name="Haridas S."/>
            <person name="Albert R."/>
            <person name="Binder M."/>
            <person name="Bloem J."/>
            <person name="Labutti K."/>
            <person name="Salamov A."/>
            <person name="Andreopoulos B."/>
            <person name="Baker S."/>
            <person name="Barry K."/>
            <person name="Bills G."/>
            <person name="Bluhm B."/>
            <person name="Cannon C."/>
            <person name="Castanera R."/>
            <person name="Culley D."/>
            <person name="Daum C."/>
            <person name="Ezra D."/>
            <person name="Gonzalez J."/>
            <person name="Henrissat B."/>
            <person name="Kuo A."/>
            <person name="Liang C."/>
            <person name="Lipzen A."/>
            <person name="Lutzoni F."/>
            <person name="Magnuson J."/>
            <person name="Mondo S."/>
            <person name="Nolan M."/>
            <person name="Ohm R."/>
            <person name="Pangilinan J."/>
            <person name="Park H.-J."/>
            <person name="Ramirez L."/>
            <person name="Alfaro M."/>
            <person name="Sun H."/>
            <person name="Tritt A."/>
            <person name="Yoshinaga Y."/>
            <person name="Zwiers L.-H."/>
            <person name="Turgeon B."/>
            <person name="Goodwin S."/>
            <person name="Spatafora J."/>
            <person name="Crous P."/>
            <person name="Grigoriev I."/>
        </authorList>
    </citation>
    <scope>NUCLEOTIDE SEQUENCE</scope>
    <source>
        <strain evidence="5">CBS 123094</strain>
    </source>
</reference>
<dbReference type="InterPro" id="IPR036361">
    <property type="entry name" value="SAP_dom_sf"/>
</dbReference>
<dbReference type="GO" id="GO:0005634">
    <property type="term" value="C:nucleus"/>
    <property type="evidence" value="ECO:0007669"/>
    <property type="project" value="TreeGrafter"/>
</dbReference>
<feature type="compositionally biased region" description="Acidic residues" evidence="3">
    <location>
        <begin position="58"/>
        <end position="70"/>
    </location>
</feature>
<dbReference type="Proteomes" id="UP000799779">
    <property type="component" value="Unassembled WGS sequence"/>
</dbReference>
<feature type="compositionally biased region" description="Low complexity" evidence="3">
    <location>
        <begin position="108"/>
        <end position="119"/>
    </location>
</feature>
<dbReference type="OrthoDB" id="445357at2759"/>
<protein>
    <recommendedName>
        <fullName evidence="4">SAP domain-containing protein</fullName>
    </recommendedName>
</protein>
<evidence type="ECO:0000313" key="5">
    <source>
        <dbReference type="EMBL" id="KAF2000246.1"/>
    </source>
</evidence>
<feature type="compositionally biased region" description="Basic and acidic residues" evidence="3">
    <location>
        <begin position="261"/>
        <end position="285"/>
    </location>
</feature>
<accession>A0A6A5WRP0</accession>
<dbReference type="GO" id="GO:0016973">
    <property type="term" value="P:poly(A)+ mRNA export from nucleus"/>
    <property type="evidence" value="ECO:0007669"/>
    <property type="project" value="TreeGrafter"/>
</dbReference>
<dbReference type="AlphaFoldDB" id="A0A6A5WRP0"/>
<proteinExistence type="inferred from homology"/>
<dbReference type="PROSITE" id="PS50800">
    <property type="entry name" value="SAP"/>
    <property type="match status" value="1"/>
</dbReference>
<evidence type="ECO:0000256" key="2">
    <source>
        <dbReference type="ARBA" id="ARBA00046328"/>
    </source>
</evidence>
<dbReference type="Gene3D" id="1.10.720.30">
    <property type="entry name" value="SAP domain"/>
    <property type="match status" value="1"/>
</dbReference>
<dbReference type="Pfam" id="PF18592">
    <property type="entry name" value="Tho1_MOS11_C"/>
    <property type="match status" value="1"/>
</dbReference>
<dbReference type="PANTHER" id="PTHR46551">
    <property type="entry name" value="SAP DOMAIN-CONTAINING RIBONUCLEOPROTEIN"/>
    <property type="match status" value="1"/>
</dbReference>
<dbReference type="InterPro" id="IPR040746">
    <property type="entry name" value="THO1_MOS11_C"/>
</dbReference>
<keyword evidence="1" id="KW-0597">Phosphoprotein</keyword>
<evidence type="ECO:0000256" key="1">
    <source>
        <dbReference type="ARBA" id="ARBA00022553"/>
    </source>
</evidence>
<evidence type="ECO:0000259" key="4">
    <source>
        <dbReference type="PROSITE" id="PS50800"/>
    </source>
</evidence>
<dbReference type="InterPro" id="IPR003034">
    <property type="entry name" value="SAP_dom"/>
</dbReference>
<feature type="compositionally biased region" description="Basic and acidic residues" evidence="3">
    <location>
        <begin position="295"/>
        <end position="305"/>
    </location>
</feature>
<evidence type="ECO:0000313" key="6">
    <source>
        <dbReference type="Proteomes" id="UP000799779"/>
    </source>
</evidence>
<organism evidence="5 6">
    <name type="scientific">Amniculicola lignicola CBS 123094</name>
    <dbReference type="NCBI Taxonomy" id="1392246"/>
    <lineage>
        <taxon>Eukaryota</taxon>
        <taxon>Fungi</taxon>
        <taxon>Dikarya</taxon>
        <taxon>Ascomycota</taxon>
        <taxon>Pezizomycotina</taxon>
        <taxon>Dothideomycetes</taxon>
        <taxon>Pleosporomycetidae</taxon>
        <taxon>Pleosporales</taxon>
        <taxon>Amniculicolaceae</taxon>
        <taxon>Amniculicola</taxon>
    </lineage>
</organism>
<dbReference type="SUPFAM" id="SSF68906">
    <property type="entry name" value="SAP domain"/>
    <property type="match status" value="1"/>
</dbReference>
<feature type="domain" description="SAP" evidence="4">
    <location>
        <begin position="4"/>
        <end position="38"/>
    </location>
</feature>
<evidence type="ECO:0000256" key="3">
    <source>
        <dbReference type="SAM" id="MobiDB-lite"/>
    </source>
</evidence>
<keyword evidence="6" id="KW-1185">Reference proteome</keyword>
<dbReference type="PANTHER" id="PTHR46551:SF1">
    <property type="entry name" value="SAP DOMAIN-CONTAINING RIBONUCLEOPROTEIN"/>
    <property type="match status" value="1"/>
</dbReference>
<feature type="region of interest" description="Disordered" evidence="3">
    <location>
        <begin position="33"/>
        <end position="148"/>
    </location>
</feature>
<dbReference type="InterPro" id="IPR052240">
    <property type="entry name" value="SAP_domain_ribonucleoprotein"/>
</dbReference>
<feature type="region of interest" description="Disordered" evidence="3">
    <location>
        <begin position="194"/>
        <end position="314"/>
    </location>
</feature>
<dbReference type="EMBL" id="ML977590">
    <property type="protein sequence ID" value="KAF2000246.1"/>
    <property type="molecule type" value="Genomic_DNA"/>
</dbReference>
<dbReference type="SMART" id="SM00513">
    <property type="entry name" value="SAP"/>
    <property type="match status" value="1"/>
</dbReference>
<name>A0A6A5WRP0_9PLEO</name>
<dbReference type="Pfam" id="PF02037">
    <property type="entry name" value="SAP"/>
    <property type="match status" value="1"/>
</dbReference>
<feature type="compositionally biased region" description="Basic and acidic residues" evidence="3">
    <location>
        <begin position="128"/>
        <end position="146"/>
    </location>
</feature>
<comment type="similarity">
    <text evidence="2">Belongs to the SAP domain-containing ribonucleoprotein family.</text>
</comment>
<gene>
    <name evidence="5" type="ORF">P154DRAFT_204878</name>
</gene>